<protein>
    <submittedName>
        <fullName evidence="7">Collagen adhesion protein</fullName>
    </submittedName>
</protein>
<dbReference type="Gene3D" id="2.60.40.10">
    <property type="entry name" value="Immunoglobulins"/>
    <property type="match status" value="3"/>
</dbReference>
<reference evidence="7" key="1">
    <citation type="journal article" date="2013" name="Environ. Microbiol.">
        <title>Microbiota from the distal guts of lean and obese adolescents exhibit partial functional redundancy besides clear differences in community structure.</title>
        <authorList>
            <person name="Ferrer M."/>
            <person name="Ruiz A."/>
            <person name="Lanza F."/>
            <person name="Haange S.B."/>
            <person name="Oberbach A."/>
            <person name="Till H."/>
            <person name="Bargiela R."/>
            <person name="Campoy C."/>
            <person name="Segura M.T."/>
            <person name="Richter M."/>
            <person name="von Bergen M."/>
            <person name="Seifert J."/>
            <person name="Suarez A."/>
        </authorList>
    </citation>
    <scope>NUCLEOTIDE SEQUENCE</scope>
</reference>
<evidence type="ECO:0000256" key="3">
    <source>
        <dbReference type="ARBA" id="ARBA00022729"/>
    </source>
</evidence>
<dbReference type="PANTHER" id="PTHR36108:SF13">
    <property type="entry name" value="COLOSSIN-B-RELATED"/>
    <property type="match status" value="1"/>
</dbReference>
<dbReference type="EMBL" id="AJWZ01011232">
    <property type="protein sequence ID" value="EKC46010.1"/>
    <property type="molecule type" value="Genomic_DNA"/>
</dbReference>
<accession>K1RX40</accession>
<dbReference type="Pfam" id="PF17802">
    <property type="entry name" value="SpaA"/>
    <property type="match status" value="3"/>
</dbReference>
<dbReference type="Pfam" id="PF08341">
    <property type="entry name" value="TED"/>
    <property type="match status" value="1"/>
</dbReference>
<evidence type="ECO:0000256" key="2">
    <source>
        <dbReference type="ARBA" id="ARBA00022525"/>
    </source>
</evidence>
<keyword evidence="4" id="KW-1133">Transmembrane helix</keyword>
<organism evidence="7">
    <name type="scientific">human gut metagenome</name>
    <dbReference type="NCBI Taxonomy" id="408170"/>
    <lineage>
        <taxon>unclassified sequences</taxon>
        <taxon>metagenomes</taxon>
        <taxon>organismal metagenomes</taxon>
    </lineage>
</organism>
<feature type="domain" description="SpaA-like prealbumin fold" evidence="6">
    <location>
        <begin position="391"/>
        <end position="477"/>
    </location>
</feature>
<evidence type="ECO:0000259" key="6">
    <source>
        <dbReference type="Pfam" id="PF17802"/>
    </source>
</evidence>
<comment type="caution">
    <text evidence="7">The sequence shown here is derived from an EMBL/GenBank/DDBJ whole genome shotgun (WGS) entry which is preliminary data.</text>
</comment>
<dbReference type="InterPro" id="IPR013783">
    <property type="entry name" value="Ig-like_fold"/>
</dbReference>
<feature type="transmembrane region" description="Helical" evidence="4">
    <location>
        <begin position="585"/>
        <end position="606"/>
    </location>
</feature>
<keyword evidence="4" id="KW-0472">Membrane</keyword>
<dbReference type="InterPro" id="IPR013552">
    <property type="entry name" value="Thioester_dom"/>
</dbReference>
<name>K1RX40_9ZZZZ</name>
<dbReference type="SUPFAM" id="SSF49478">
    <property type="entry name" value="Cna protein B-type domain"/>
    <property type="match status" value="3"/>
</dbReference>
<feature type="domain" description="Thioester" evidence="5">
    <location>
        <begin position="67"/>
        <end position="157"/>
    </location>
</feature>
<dbReference type="InterPro" id="IPR041033">
    <property type="entry name" value="SpaA_PFL_dom_1"/>
</dbReference>
<keyword evidence="4" id="KW-0812">Transmembrane</keyword>
<dbReference type="PANTHER" id="PTHR36108">
    <property type="entry name" value="COLOSSIN-B-RELATED"/>
    <property type="match status" value="1"/>
</dbReference>
<feature type="domain" description="SpaA-like prealbumin fold" evidence="6">
    <location>
        <begin position="299"/>
        <end position="384"/>
    </location>
</feature>
<evidence type="ECO:0000256" key="4">
    <source>
        <dbReference type="SAM" id="Phobius"/>
    </source>
</evidence>
<proteinExistence type="inferred from homology"/>
<dbReference type="AlphaFoldDB" id="K1RX40"/>
<keyword evidence="3" id="KW-0732">Signal</keyword>
<comment type="similarity">
    <text evidence="1">Belongs to the serine-aspartate repeat-containing protein (SDr) family.</text>
</comment>
<evidence type="ECO:0000259" key="5">
    <source>
        <dbReference type="Pfam" id="PF08341"/>
    </source>
</evidence>
<evidence type="ECO:0000313" key="7">
    <source>
        <dbReference type="EMBL" id="EKC46010.1"/>
    </source>
</evidence>
<gene>
    <name evidence="7" type="ORF">OBE_16542</name>
</gene>
<sequence>MKKVIEKLKNAVLLLLVFTVAIVVGITDVFAAEPPKTLEVGSSTNLPTYISGLNIPRKILSDGTESYCLSLSKATTQNTTVTLYGERDAGFAYIIENGYPSKSITGDKNKDIYITQVAVWWYLDETTGSTNLNNYVRNVASDPYNIRGYAKKLVNEAVKAKNKGYPNPKISASTTSKTLSIGKTKKYYISNAVTVSTTDVDSYQVKLTNAPSGSFTADTAGNVKTKFNAGEKFVVYVPVGSVNNTSVDFKATITGTKTYNKVYEYRPRNKNVQEIIPTYLYPTTKTVNTSINFNIFKSKVVITKVDKSTNKQLAGATLVLKDSKGGVVTSWKTTGSAHVIENLPKGTYTIQETAAPAGYELNTTPLKFTISDTNRTATLTFYNHKKETTKGSVKIIKVSKETGKPLVGAKIVVKNEAGKVIASWTSTNDYHVIEDLPNGKYTAQETEAPEGYILDTTPQEFTITDNNKNITLKLYNKAASKVVSIIKIDQDTKEIIAGAVLVIKDSTGKEIARFTTTNSAYTIENIANGTYTVEEVSAPEGYVLSDEKVTFTIDDKNRTAQISFANKKEITTIVDVPNTNSNASVIFYIVGGLILATTAGFVYYNAKKEQQ</sequence>
<keyword evidence="2" id="KW-0964">Secreted</keyword>
<evidence type="ECO:0000256" key="1">
    <source>
        <dbReference type="ARBA" id="ARBA00007257"/>
    </source>
</evidence>
<feature type="domain" description="SpaA-like prealbumin fold" evidence="6">
    <location>
        <begin position="483"/>
        <end position="568"/>
    </location>
</feature>